<dbReference type="InterPro" id="IPR000850">
    <property type="entry name" value="Adenylat/UMP-CMP_kin"/>
</dbReference>
<dbReference type="SUPFAM" id="SSF52540">
    <property type="entry name" value="P-loop containing nucleoside triphosphate hydrolases"/>
    <property type="match status" value="1"/>
</dbReference>
<dbReference type="Pfam" id="PF02493">
    <property type="entry name" value="MORN"/>
    <property type="match status" value="3"/>
</dbReference>
<evidence type="ECO:0000256" key="4">
    <source>
        <dbReference type="ARBA" id="ARBA00022777"/>
    </source>
</evidence>
<keyword evidence="2" id="KW-0677">Repeat</keyword>
<dbReference type="Proteomes" id="UP000037460">
    <property type="component" value="Unassembled WGS sequence"/>
</dbReference>
<dbReference type="GO" id="GO:0006139">
    <property type="term" value="P:nucleobase-containing compound metabolic process"/>
    <property type="evidence" value="ECO:0007669"/>
    <property type="project" value="InterPro"/>
</dbReference>
<evidence type="ECO:0000313" key="6">
    <source>
        <dbReference type="EMBL" id="KOO29847.1"/>
    </source>
</evidence>
<keyword evidence="3" id="KW-0547">Nucleotide-binding</keyword>
<dbReference type="InterPro" id="IPR003409">
    <property type="entry name" value="MORN"/>
</dbReference>
<dbReference type="InterPro" id="IPR033690">
    <property type="entry name" value="Adenylat_kinase_CS"/>
</dbReference>
<name>A0A0M0JU23_9EUKA</name>
<sequence length="572" mass="61182">MDLQAAILSDKYDEAKQLLADTANLGVEPVKLSVWERVQKDKLPGKDEEGNETEPKDVASEEYMTELAGSMLKDVDPADALFIAKAIVSIGLYEGGRASVEEVDKAFDTQVGSRAGFGVSLLAGGDIYVGEYGAGGAREGKGALKTKGNTIYVGGWKEGKRHGQGSMTYADKGVYVGAWSYGKRHGKGTFTYPNGDVYTGKWCGGVKHGLGTYKATEAKSVYEGVWKDGTMVVSKCTFQSAKDAAFYGKYDKYGRPTGAGAFAFGNGVSVSGSYTAAPVEEPEEGGEAPVITPAVWSGAEFASVGSMTDQTYKKSYAWAHPNLNVVIAGAPASGKGTQCEKIVAKFGLVHLSTGDMLRAAAADEGNELGQIAKAKMEAGELVPDDLIIGLVAQALNTPECKKKGWLLDGFPRTAAQAHAMSKFFLFPNKCIMLDVPFEVLAERVTGRRLDPETGTIYHLKTKLPYKRDEAGNILQEPLMQDDGNGGKVPVMEEDGVTPKMGDALDEAVMARLTQRGDDTVEALTKRLESFSKNRDAVAAAYSDISIELNGNRAPDAVWADICAYLEKEIPFP</sequence>
<dbReference type="EMBL" id="JWZX01002347">
    <property type="protein sequence ID" value="KOO29847.1"/>
    <property type="molecule type" value="Genomic_DNA"/>
</dbReference>
<dbReference type="CDD" id="cd01428">
    <property type="entry name" value="ADK"/>
    <property type="match status" value="1"/>
</dbReference>
<dbReference type="Gene3D" id="2.20.110.10">
    <property type="entry name" value="Histone H3 K4-specific methyltransferase SET7/9 N-terminal domain"/>
    <property type="match status" value="2"/>
</dbReference>
<dbReference type="AlphaFoldDB" id="A0A0M0JU23"/>
<dbReference type="OrthoDB" id="439792at2759"/>
<dbReference type="PRINTS" id="PR00094">
    <property type="entry name" value="ADENYLTKNASE"/>
</dbReference>
<keyword evidence="1 5" id="KW-0808">Transferase</keyword>
<accession>A0A0M0JU23</accession>
<keyword evidence="4 5" id="KW-0418">Kinase</keyword>
<protein>
    <submittedName>
        <fullName evidence="6">Adenylate kinase</fullName>
    </submittedName>
</protein>
<dbReference type="HAMAP" id="MF_00235">
    <property type="entry name" value="Adenylate_kinase_Adk"/>
    <property type="match status" value="1"/>
</dbReference>
<comment type="caution">
    <text evidence="6">The sequence shown here is derived from an EMBL/GenBank/DDBJ whole genome shotgun (WGS) entry which is preliminary data.</text>
</comment>
<organism evidence="6 7">
    <name type="scientific">Chrysochromulina tobinii</name>
    <dbReference type="NCBI Taxonomy" id="1460289"/>
    <lineage>
        <taxon>Eukaryota</taxon>
        <taxon>Haptista</taxon>
        <taxon>Haptophyta</taxon>
        <taxon>Prymnesiophyceae</taxon>
        <taxon>Prymnesiales</taxon>
        <taxon>Chrysochromulinaceae</taxon>
        <taxon>Chrysochromulina</taxon>
    </lineage>
</organism>
<dbReference type="SUPFAM" id="SSF82185">
    <property type="entry name" value="Histone H3 K4-specific methyltransferase SET7/9 N-terminal domain"/>
    <property type="match status" value="1"/>
</dbReference>
<evidence type="ECO:0000256" key="3">
    <source>
        <dbReference type="ARBA" id="ARBA00022741"/>
    </source>
</evidence>
<dbReference type="PROSITE" id="PS00113">
    <property type="entry name" value="ADENYLATE_KINASE"/>
    <property type="match status" value="1"/>
</dbReference>
<proteinExistence type="inferred from homology"/>
<comment type="similarity">
    <text evidence="5">Belongs to the adenylate kinase family.</text>
</comment>
<dbReference type="GO" id="GO:0019205">
    <property type="term" value="F:nucleobase-containing compound kinase activity"/>
    <property type="evidence" value="ECO:0007669"/>
    <property type="project" value="InterPro"/>
</dbReference>
<dbReference type="InterPro" id="IPR027417">
    <property type="entry name" value="P-loop_NTPase"/>
</dbReference>
<gene>
    <name evidence="6" type="ORF">Ctob_008035</name>
</gene>
<evidence type="ECO:0000256" key="2">
    <source>
        <dbReference type="ARBA" id="ARBA00022737"/>
    </source>
</evidence>
<reference evidence="7" key="1">
    <citation type="journal article" date="2015" name="PLoS Genet.">
        <title>Genome Sequence and Transcriptome Analyses of Chrysochromulina tobin: Metabolic Tools for Enhanced Algal Fitness in the Prominent Order Prymnesiales (Haptophyceae).</title>
        <authorList>
            <person name="Hovde B.T."/>
            <person name="Deodato C.R."/>
            <person name="Hunsperger H.M."/>
            <person name="Ryken S.A."/>
            <person name="Yost W."/>
            <person name="Jha R.K."/>
            <person name="Patterson J."/>
            <person name="Monnat R.J. Jr."/>
            <person name="Barlow S.B."/>
            <person name="Starkenburg S.R."/>
            <person name="Cattolico R.A."/>
        </authorList>
    </citation>
    <scope>NUCLEOTIDE SEQUENCE</scope>
    <source>
        <strain evidence="7">CCMP291</strain>
    </source>
</reference>
<evidence type="ECO:0000313" key="7">
    <source>
        <dbReference type="Proteomes" id="UP000037460"/>
    </source>
</evidence>
<dbReference type="SMART" id="SM00698">
    <property type="entry name" value="MORN"/>
    <property type="match status" value="4"/>
</dbReference>
<evidence type="ECO:0000256" key="5">
    <source>
        <dbReference type="RuleBase" id="RU003330"/>
    </source>
</evidence>
<evidence type="ECO:0000256" key="1">
    <source>
        <dbReference type="ARBA" id="ARBA00022679"/>
    </source>
</evidence>
<dbReference type="Pfam" id="PF00406">
    <property type="entry name" value="ADK"/>
    <property type="match status" value="1"/>
</dbReference>
<dbReference type="PANTHER" id="PTHR23359">
    <property type="entry name" value="NUCLEOTIDE KINASE"/>
    <property type="match status" value="1"/>
</dbReference>
<keyword evidence="7" id="KW-1185">Reference proteome</keyword>
<dbReference type="Gene3D" id="3.40.50.300">
    <property type="entry name" value="P-loop containing nucleotide triphosphate hydrolases"/>
    <property type="match status" value="1"/>
</dbReference>
<dbReference type="GO" id="GO:0005524">
    <property type="term" value="F:ATP binding"/>
    <property type="evidence" value="ECO:0007669"/>
    <property type="project" value="InterPro"/>
</dbReference>